<dbReference type="EC" id="2.1.1.45" evidence="4"/>
<name>A0A7W3SVF3_9BACL</name>
<evidence type="ECO:0000313" key="5">
    <source>
        <dbReference type="Proteomes" id="UP000567067"/>
    </source>
</evidence>
<dbReference type="GO" id="GO:0005829">
    <property type="term" value="C:cytosol"/>
    <property type="evidence" value="ECO:0007669"/>
    <property type="project" value="TreeGrafter"/>
</dbReference>
<evidence type="ECO:0000256" key="2">
    <source>
        <dbReference type="ARBA" id="ARBA00022679"/>
    </source>
</evidence>
<reference evidence="4 5" key="1">
    <citation type="submission" date="2020-08" db="EMBL/GenBank/DDBJ databases">
        <title>Genomic Encyclopedia of Type Strains, Phase III (KMG-III): the genomes of soil and plant-associated and newly described type strains.</title>
        <authorList>
            <person name="Whitman W."/>
        </authorList>
    </citation>
    <scope>NUCLEOTIDE SEQUENCE [LARGE SCALE GENOMIC DNA]</scope>
    <source>
        <strain evidence="4 5">CECT 8693</strain>
    </source>
</reference>
<keyword evidence="5" id="KW-1185">Reference proteome</keyword>
<dbReference type="Gene3D" id="3.30.572.10">
    <property type="entry name" value="Thymidylate synthase/dCMP hydroxymethylase domain"/>
    <property type="match status" value="1"/>
</dbReference>
<dbReference type="RefSeq" id="WP_182537324.1">
    <property type="nucleotide sequence ID" value="NZ_JACJIP010000023.1"/>
</dbReference>
<organism evidence="4 5">
    <name type="scientific">Fontibacillus solani</name>
    <dbReference type="NCBI Taxonomy" id="1572857"/>
    <lineage>
        <taxon>Bacteria</taxon>
        <taxon>Bacillati</taxon>
        <taxon>Bacillota</taxon>
        <taxon>Bacilli</taxon>
        <taxon>Bacillales</taxon>
        <taxon>Paenibacillaceae</taxon>
        <taxon>Fontibacillus</taxon>
    </lineage>
</organism>
<dbReference type="GO" id="GO:0004799">
    <property type="term" value="F:thymidylate synthase activity"/>
    <property type="evidence" value="ECO:0007669"/>
    <property type="project" value="UniProtKB-EC"/>
</dbReference>
<accession>A0A7W3SVF3</accession>
<dbReference type="PANTHER" id="PTHR11548:SF1">
    <property type="entry name" value="THYMIDYLATE SYNTHASE 1"/>
    <property type="match status" value="1"/>
</dbReference>
<dbReference type="InterPro" id="IPR045097">
    <property type="entry name" value="Thymidate_synth/dCMP_Mease"/>
</dbReference>
<dbReference type="GO" id="GO:0032259">
    <property type="term" value="P:methylation"/>
    <property type="evidence" value="ECO:0007669"/>
    <property type="project" value="UniProtKB-KW"/>
</dbReference>
<evidence type="ECO:0000259" key="3">
    <source>
        <dbReference type="Pfam" id="PF00303"/>
    </source>
</evidence>
<dbReference type="PANTHER" id="PTHR11548">
    <property type="entry name" value="THYMIDYLATE SYNTHASE 1"/>
    <property type="match status" value="1"/>
</dbReference>
<keyword evidence="1 4" id="KW-0489">Methyltransferase</keyword>
<dbReference type="Pfam" id="PF00303">
    <property type="entry name" value="Thymidylat_synt"/>
    <property type="match status" value="1"/>
</dbReference>
<dbReference type="SUPFAM" id="SSF55831">
    <property type="entry name" value="Thymidylate synthase/dCMP hydroxymethylase"/>
    <property type="match status" value="1"/>
</dbReference>
<comment type="caution">
    <text evidence="4">The sequence shown here is derived from an EMBL/GenBank/DDBJ whole genome shotgun (WGS) entry which is preliminary data.</text>
</comment>
<dbReference type="InterPro" id="IPR023451">
    <property type="entry name" value="Thymidate_synth/dCMP_Mease_dom"/>
</dbReference>
<dbReference type="GO" id="GO:0006231">
    <property type="term" value="P:dTMP biosynthetic process"/>
    <property type="evidence" value="ECO:0007669"/>
    <property type="project" value="TreeGrafter"/>
</dbReference>
<gene>
    <name evidence="4" type="ORF">FHR92_003344</name>
</gene>
<sequence>MDSINHLHKHGERIVVRSQEVCEVISYTIRIEKPLERVYVIPYRNNNIFSTIAETMWDLAGRNDLDFLMRYLKRANNFSDDGSKWRAGYGPRLRNWGGVDQINEVVRILTNDRSSRRAVMNLFDVETDYGDYIDVPCNNWLHFIIRNNFIELSVALRSNDIMWGFSGINTFRWSVLHEMIAYWTNSEVGRQFHYMASFHLYNRHYKRAKEISESMFRENLYDFGFSSPKFSTPLPKFNEKQLFWYELETRLRNREVIAQKEIESLNDELLINFLLLLKVYNSFLYGESRTDIAKLVSQLPSNDMKVAVIEFLTRHFKDKSFLRLNDNEQKFFDYYWSCY</sequence>
<evidence type="ECO:0000313" key="4">
    <source>
        <dbReference type="EMBL" id="MBA9086864.1"/>
    </source>
</evidence>
<feature type="domain" description="Thymidylate synthase/dCMP hydroxymethylase" evidence="3">
    <location>
        <begin position="3"/>
        <end position="211"/>
    </location>
</feature>
<dbReference type="Proteomes" id="UP000567067">
    <property type="component" value="Unassembled WGS sequence"/>
</dbReference>
<dbReference type="AlphaFoldDB" id="A0A7W3SVF3"/>
<evidence type="ECO:0000256" key="1">
    <source>
        <dbReference type="ARBA" id="ARBA00022603"/>
    </source>
</evidence>
<dbReference type="EMBL" id="JACJIP010000023">
    <property type="protein sequence ID" value="MBA9086864.1"/>
    <property type="molecule type" value="Genomic_DNA"/>
</dbReference>
<protein>
    <submittedName>
        <fullName evidence="4">Thymidylate synthase</fullName>
        <ecNumber evidence="4">2.1.1.45</ecNumber>
    </submittedName>
</protein>
<proteinExistence type="predicted"/>
<keyword evidence="2 4" id="KW-0808">Transferase</keyword>
<dbReference type="InterPro" id="IPR036926">
    <property type="entry name" value="Thymidate_synth/dCMP_Mease_sf"/>
</dbReference>